<protein>
    <submittedName>
        <fullName evidence="2">Uncharacterized protein</fullName>
    </submittedName>
</protein>
<proteinExistence type="predicted"/>
<evidence type="ECO:0000313" key="2">
    <source>
        <dbReference type="EMBL" id="BAD41056.1"/>
    </source>
</evidence>
<keyword evidence="1" id="KW-0472">Membrane</keyword>
<evidence type="ECO:0000256" key="1">
    <source>
        <dbReference type="SAM" id="Phobius"/>
    </source>
</evidence>
<dbReference type="EMBL" id="AP006840">
    <property type="protein sequence ID" value="BAD41056.1"/>
    <property type="molecule type" value="Genomic_DNA"/>
</dbReference>
<reference evidence="2 3" key="1">
    <citation type="journal article" date="2004" name="Nucleic Acids Res.">
        <title>Genome sequence of Symbiobacterium thermophilum, an uncultivable bacterium that depends on microbial commensalism.</title>
        <authorList>
            <person name="Ueda K."/>
            <person name="Yamashita A."/>
            <person name="Ishikawa J."/>
            <person name="Shimada M."/>
            <person name="Watsuji T."/>
            <person name="Morimura K."/>
            <person name="Ikeda H."/>
            <person name="Hattori M."/>
            <person name="Beppu T."/>
        </authorList>
    </citation>
    <scope>NUCLEOTIDE SEQUENCE [LARGE SCALE GENOMIC DNA]</scope>
    <source>
        <strain evidence="3">T / IAM 14863</strain>
    </source>
</reference>
<evidence type="ECO:0000313" key="3">
    <source>
        <dbReference type="Proteomes" id="UP000000417"/>
    </source>
</evidence>
<organism evidence="2 3">
    <name type="scientific">Symbiobacterium thermophilum (strain DSM 24528 / JCM 14929 / IAM 14863 / T)</name>
    <dbReference type="NCBI Taxonomy" id="292459"/>
    <lineage>
        <taxon>Bacteria</taxon>
        <taxon>Bacillati</taxon>
        <taxon>Bacillota</taxon>
        <taxon>Clostridia</taxon>
        <taxon>Eubacteriales</taxon>
        <taxon>Symbiobacteriaceae</taxon>
        <taxon>Symbiobacterium</taxon>
    </lineage>
</organism>
<dbReference type="HOGENOM" id="CLU_1703345_0_0_9"/>
<name>Q67MN7_SYMTH</name>
<dbReference type="Proteomes" id="UP000000417">
    <property type="component" value="Chromosome"/>
</dbReference>
<accession>Q67MN7</accession>
<gene>
    <name evidence="2" type="ordered locus">STH2071</name>
</gene>
<keyword evidence="1" id="KW-0812">Transmembrane</keyword>
<dbReference type="KEGG" id="sth:STH2071"/>
<sequence length="154" mass="16737">MRARRCRSPRDRGRITGVERDQPAACRAGTTASPEVAKMRKAILFLAALAAVLGGVWLYPVGGRIWTATQVSGVALVREGRRAELSNPAALPHAAQDALLAARLDRFRRLAPALRGGPCVPLDLALRKGNVWVNVSLKCTDGLTFDDIDRDAWR</sequence>
<dbReference type="AlphaFoldDB" id="Q67MN7"/>
<keyword evidence="1" id="KW-1133">Transmembrane helix</keyword>
<feature type="transmembrane region" description="Helical" evidence="1">
    <location>
        <begin position="42"/>
        <end position="60"/>
    </location>
</feature>
<keyword evidence="3" id="KW-1185">Reference proteome</keyword>
<dbReference type="STRING" id="292459.STH2071"/>